<reference evidence="1" key="1">
    <citation type="submission" date="2020-10" db="EMBL/GenBank/DDBJ databases">
        <title>Complete genome sequence of vB_MoxS-R1, a novel marine prophage inducted from Microbacterium.</title>
        <authorList>
            <person name="Zheng H."/>
            <person name="Liu B."/>
            <person name="Xu Y."/>
            <person name="Chen F."/>
        </authorList>
    </citation>
    <scope>NUCLEOTIDE SEQUENCE</scope>
</reference>
<proteinExistence type="predicted"/>
<sequence length="183" mass="20910">MSDHAHVGYLTWEEFDRFQKAVHNSQKVVPWFRVAGYIKGGVEEVRAPSSNHPVGIPPTWLAAEEITRLSRELRYWANLEDIANDDIGAMTARDFTREVETAMARWPIEDKPRKVRHVRCQGCAGETIRYTPPVGIWQPVKIACTECARTYTEDEFKTLVELVNAEIKRTEEAIGRTRRLGAA</sequence>
<evidence type="ECO:0000313" key="1">
    <source>
        <dbReference type="EMBL" id="QWT28885.1"/>
    </source>
</evidence>
<dbReference type="EMBL" id="MW073100">
    <property type="protein sequence ID" value="QWT28885.1"/>
    <property type="molecule type" value="Genomic_DNA"/>
</dbReference>
<protein>
    <submittedName>
        <fullName evidence="1">Uncharacterized protein</fullName>
    </submittedName>
</protein>
<dbReference type="Proteomes" id="UP000683438">
    <property type="component" value="Segment"/>
</dbReference>
<keyword evidence="2" id="KW-1185">Reference proteome</keyword>
<gene>
    <name evidence="1" type="ORF">vBMoxSR1_gp35</name>
</gene>
<accession>A0A8F2E502</accession>
<evidence type="ECO:0000313" key="2">
    <source>
        <dbReference type="Proteomes" id="UP000683438"/>
    </source>
</evidence>
<name>A0A8F2E502_9CAUD</name>
<organism evidence="1 2">
    <name type="scientific">Microbacterium phage vB_MoxS-R1</name>
    <dbReference type="NCBI Taxonomy" id="2848881"/>
    <lineage>
        <taxon>Viruses</taxon>
        <taxon>Duplodnaviria</taxon>
        <taxon>Heunggongvirae</taxon>
        <taxon>Uroviricota</taxon>
        <taxon>Caudoviricetes</taxon>
        <taxon>Syrbvirus</taxon>
        <taxon>Syrbvirus R1</taxon>
    </lineage>
</organism>